<gene>
    <name evidence="2" type="ORF">KTO63_14640</name>
</gene>
<dbReference type="Proteomes" id="UP000812270">
    <property type="component" value="Unassembled WGS sequence"/>
</dbReference>
<keyword evidence="1" id="KW-1133">Transmembrane helix</keyword>
<organism evidence="2 3">
    <name type="scientific">Pinibacter aurantiacus</name>
    <dbReference type="NCBI Taxonomy" id="2851599"/>
    <lineage>
        <taxon>Bacteria</taxon>
        <taxon>Pseudomonadati</taxon>
        <taxon>Bacteroidota</taxon>
        <taxon>Chitinophagia</taxon>
        <taxon>Chitinophagales</taxon>
        <taxon>Chitinophagaceae</taxon>
        <taxon>Pinibacter</taxon>
    </lineage>
</organism>
<feature type="transmembrane region" description="Helical" evidence="1">
    <location>
        <begin position="41"/>
        <end position="64"/>
    </location>
</feature>
<evidence type="ECO:0000256" key="1">
    <source>
        <dbReference type="SAM" id="Phobius"/>
    </source>
</evidence>
<evidence type="ECO:0000313" key="3">
    <source>
        <dbReference type="Proteomes" id="UP000812270"/>
    </source>
</evidence>
<keyword evidence="1" id="KW-0472">Membrane</keyword>
<name>A0A9E2SD98_9BACT</name>
<dbReference type="AlphaFoldDB" id="A0A9E2SD98"/>
<dbReference type="RefSeq" id="WP_217792083.1">
    <property type="nucleotide sequence ID" value="NZ_JAHSPG010000012.1"/>
</dbReference>
<evidence type="ECO:0000313" key="2">
    <source>
        <dbReference type="EMBL" id="MBV4358400.1"/>
    </source>
</evidence>
<accession>A0A9E2SD98</accession>
<protein>
    <submittedName>
        <fullName evidence="2">Uncharacterized protein</fullName>
    </submittedName>
</protein>
<feature type="transmembrane region" description="Helical" evidence="1">
    <location>
        <begin position="12"/>
        <end position="35"/>
    </location>
</feature>
<reference evidence="2" key="1">
    <citation type="submission" date="2021-06" db="EMBL/GenBank/DDBJ databases">
        <authorList>
            <person name="Huq M.A."/>
        </authorList>
    </citation>
    <scope>NUCLEOTIDE SEQUENCE</scope>
    <source>
        <strain evidence="2">MAH-26</strain>
    </source>
</reference>
<proteinExistence type="predicted"/>
<dbReference type="EMBL" id="JAHSPG010000012">
    <property type="protein sequence ID" value="MBV4358400.1"/>
    <property type="molecule type" value="Genomic_DNA"/>
</dbReference>
<sequence>MSRKLLREFSIVDYFLSILYRVMLVGVMILSSMHYDENPTAFWIIGFLCFLPLIVIGSDEIIVYENKVVQKKNSLVSLLKIQERVYYIDDMSFATLSVPKESTTGEIAGAVVMTLLLPMNRVSNKTRNPIIFRLVNGRTVYFLTRISPARMQKVVDTVNELIYQKENGSSRWGNVDEYLKDIN</sequence>
<comment type="caution">
    <text evidence="2">The sequence shown here is derived from an EMBL/GenBank/DDBJ whole genome shotgun (WGS) entry which is preliminary data.</text>
</comment>
<keyword evidence="3" id="KW-1185">Reference proteome</keyword>
<keyword evidence="1" id="KW-0812">Transmembrane</keyword>